<reference evidence="7" key="1">
    <citation type="journal article" date="2020" name="Stud. Mycol.">
        <title>101 Dothideomycetes genomes: a test case for predicting lifestyles and emergence of pathogens.</title>
        <authorList>
            <person name="Haridas S."/>
            <person name="Albert R."/>
            <person name="Binder M."/>
            <person name="Bloem J."/>
            <person name="Labutti K."/>
            <person name="Salamov A."/>
            <person name="Andreopoulos B."/>
            <person name="Baker S."/>
            <person name="Barry K."/>
            <person name="Bills G."/>
            <person name="Bluhm B."/>
            <person name="Cannon C."/>
            <person name="Castanera R."/>
            <person name="Culley D."/>
            <person name="Daum C."/>
            <person name="Ezra D."/>
            <person name="Gonzalez J."/>
            <person name="Henrissat B."/>
            <person name="Kuo A."/>
            <person name="Liang C."/>
            <person name="Lipzen A."/>
            <person name="Lutzoni F."/>
            <person name="Magnuson J."/>
            <person name="Mondo S."/>
            <person name="Nolan M."/>
            <person name="Ohm R."/>
            <person name="Pangilinan J."/>
            <person name="Park H.-J."/>
            <person name="Ramirez L."/>
            <person name="Alfaro M."/>
            <person name="Sun H."/>
            <person name="Tritt A."/>
            <person name="Yoshinaga Y."/>
            <person name="Zwiers L.-H."/>
            <person name="Turgeon B."/>
            <person name="Goodwin S."/>
            <person name="Spatafora J."/>
            <person name="Crous P."/>
            <person name="Grigoriev I."/>
        </authorList>
    </citation>
    <scope>NUCLEOTIDE SEQUENCE</scope>
    <source>
        <strain evidence="7">CBS 110217</strain>
    </source>
</reference>
<feature type="transmembrane region" description="Helical" evidence="6">
    <location>
        <begin position="385"/>
        <end position="403"/>
    </location>
</feature>
<evidence type="ECO:0000313" key="8">
    <source>
        <dbReference type="Proteomes" id="UP000799777"/>
    </source>
</evidence>
<feature type="compositionally biased region" description="Basic residues" evidence="5">
    <location>
        <begin position="454"/>
        <end position="463"/>
    </location>
</feature>
<evidence type="ECO:0000256" key="1">
    <source>
        <dbReference type="ARBA" id="ARBA00004141"/>
    </source>
</evidence>
<evidence type="ECO:0000256" key="2">
    <source>
        <dbReference type="ARBA" id="ARBA00022692"/>
    </source>
</evidence>
<keyword evidence="4 6" id="KW-0472">Membrane</keyword>
<name>A0A9P4HIJ2_9PLEO</name>
<evidence type="ECO:0000313" key="7">
    <source>
        <dbReference type="EMBL" id="KAF2035891.1"/>
    </source>
</evidence>
<dbReference type="EMBL" id="ML978156">
    <property type="protein sequence ID" value="KAF2035891.1"/>
    <property type="molecule type" value="Genomic_DNA"/>
</dbReference>
<keyword evidence="8" id="KW-1185">Reference proteome</keyword>
<comment type="subcellular location">
    <subcellularLocation>
        <location evidence="1">Membrane</location>
        <topology evidence="1">Multi-pass membrane protein</topology>
    </subcellularLocation>
</comment>
<feature type="compositionally biased region" description="Polar residues" evidence="5">
    <location>
        <begin position="522"/>
        <end position="532"/>
    </location>
</feature>
<dbReference type="InterPro" id="IPR045863">
    <property type="entry name" value="CorA_TM1_TM2"/>
</dbReference>
<evidence type="ECO:0000256" key="5">
    <source>
        <dbReference type="SAM" id="MobiDB-lite"/>
    </source>
</evidence>
<accession>A0A9P4HIJ2</accession>
<keyword evidence="2 6" id="KW-0812">Transmembrane</keyword>
<proteinExistence type="predicted"/>
<feature type="compositionally biased region" description="Basic and acidic residues" evidence="5">
    <location>
        <begin position="485"/>
        <end position="504"/>
    </location>
</feature>
<feature type="region of interest" description="Disordered" evidence="5">
    <location>
        <begin position="450"/>
        <end position="538"/>
    </location>
</feature>
<dbReference type="Proteomes" id="UP000799777">
    <property type="component" value="Unassembled WGS sequence"/>
</dbReference>
<feature type="compositionally biased region" description="Basic residues" evidence="5">
    <location>
        <begin position="475"/>
        <end position="484"/>
    </location>
</feature>
<evidence type="ECO:0000256" key="3">
    <source>
        <dbReference type="ARBA" id="ARBA00022989"/>
    </source>
</evidence>
<dbReference type="OrthoDB" id="1046782at2759"/>
<protein>
    <submittedName>
        <fullName evidence="7">Uncharacterized protein</fullName>
    </submittedName>
</protein>
<gene>
    <name evidence="7" type="ORF">EK21DRAFT_53237</name>
</gene>
<sequence>MALTRYLQKLSSKQKRYFSKLVFKQEPAFMILTKDYVHNSQDMTITVDSYDHSFLNTLGVTEARLSSGGLQQYAEELILLLCESNRATASTIPFSQDTFAEVMEFLKVPRGLFQALFTGTPKFMYYEAGDIPQRAGLLLRTPMSSTENWTLALSWDLDCRGLRGMIHGIESNDMSQLAAYVGDTRELTAHPLNVAIILCEMLVESDSNGVKLHASNLYRVEKRTNFHGYTPSKSENMGGNLTMTPEQDFAEMTRSLNLIISRLAFHEMRIHANAVFIEDMRIHFQRIDIKGTILKNNPDPDEQRRWASKLRSMSRSLEERLVHLRTEQRALLLEITCNQKIAQSQLEIVYNLVAQRDNKDSLKMAATQTDIANTTKEDSFAMRTIAIMSIFFLPGTFVSSFFSMGMFNWQAAKGVSVLSSRFWIYWAVTVPLTLLVFSIWLFWLRSHDKDNSRKSGHGPRSRPHSTTDTSDKSKKSALRPWHRIRSAEMDHKDEEKQPIEETHSIHSATAADIPSALRSRVPTAQIQRSGTVLQGPAR</sequence>
<comment type="caution">
    <text evidence="7">The sequence shown here is derived from an EMBL/GenBank/DDBJ whole genome shotgun (WGS) entry which is preliminary data.</text>
</comment>
<dbReference type="Gene3D" id="1.20.58.340">
    <property type="entry name" value="Magnesium transport protein CorA, transmembrane region"/>
    <property type="match status" value="1"/>
</dbReference>
<feature type="transmembrane region" description="Helical" evidence="6">
    <location>
        <begin position="423"/>
        <end position="444"/>
    </location>
</feature>
<organism evidence="7 8">
    <name type="scientific">Setomelanomma holmii</name>
    <dbReference type="NCBI Taxonomy" id="210430"/>
    <lineage>
        <taxon>Eukaryota</taxon>
        <taxon>Fungi</taxon>
        <taxon>Dikarya</taxon>
        <taxon>Ascomycota</taxon>
        <taxon>Pezizomycotina</taxon>
        <taxon>Dothideomycetes</taxon>
        <taxon>Pleosporomycetidae</taxon>
        <taxon>Pleosporales</taxon>
        <taxon>Pleosporineae</taxon>
        <taxon>Phaeosphaeriaceae</taxon>
        <taxon>Setomelanomma</taxon>
    </lineage>
</organism>
<dbReference type="GO" id="GO:0016020">
    <property type="term" value="C:membrane"/>
    <property type="evidence" value="ECO:0007669"/>
    <property type="project" value="UniProtKB-SubCell"/>
</dbReference>
<evidence type="ECO:0000256" key="6">
    <source>
        <dbReference type="SAM" id="Phobius"/>
    </source>
</evidence>
<keyword evidence="3 6" id="KW-1133">Transmembrane helix</keyword>
<dbReference type="SUPFAM" id="SSF144083">
    <property type="entry name" value="Magnesium transport protein CorA, transmembrane region"/>
    <property type="match status" value="1"/>
</dbReference>
<dbReference type="AlphaFoldDB" id="A0A9P4HIJ2"/>
<evidence type="ECO:0000256" key="4">
    <source>
        <dbReference type="ARBA" id="ARBA00023136"/>
    </source>
</evidence>